<reference evidence="2" key="1">
    <citation type="submission" date="2021-01" db="EMBL/GenBank/DDBJ databases">
        <title>Whole genome shotgun sequence of Catellatospora methionotrophica NBRC 14553.</title>
        <authorList>
            <person name="Komaki H."/>
            <person name="Tamura T."/>
        </authorList>
    </citation>
    <scope>NUCLEOTIDE SEQUENCE</scope>
    <source>
        <strain evidence="2">NBRC 14553</strain>
    </source>
</reference>
<name>A0A8J3PE00_9ACTN</name>
<evidence type="ECO:0000313" key="2">
    <source>
        <dbReference type="EMBL" id="GIG13204.1"/>
    </source>
</evidence>
<evidence type="ECO:0000313" key="3">
    <source>
        <dbReference type="Proteomes" id="UP000660339"/>
    </source>
</evidence>
<evidence type="ECO:0000256" key="1">
    <source>
        <dbReference type="SAM" id="MobiDB-lite"/>
    </source>
</evidence>
<sequence length="46" mass="4564">MEWGWGRAAAAAVEVAAEACDSALDTGTDEPLTGFPVRGSGAVGGR</sequence>
<feature type="region of interest" description="Disordered" evidence="1">
    <location>
        <begin position="24"/>
        <end position="46"/>
    </location>
</feature>
<dbReference type="EMBL" id="BONJ01000006">
    <property type="protein sequence ID" value="GIG13204.1"/>
    <property type="molecule type" value="Genomic_DNA"/>
</dbReference>
<proteinExistence type="predicted"/>
<dbReference type="AlphaFoldDB" id="A0A8J3PE00"/>
<keyword evidence="3" id="KW-1185">Reference proteome</keyword>
<comment type="caution">
    <text evidence="2">The sequence shown here is derived from an EMBL/GenBank/DDBJ whole genome shotgun (WGS) entry which is preliminary data.</text>
</comment>
<protein>
    <submittedName>
        <fullName evidence="2">Uncharacterized protein</fullName>
    </submittedName>
</protein>
<dbReference type="Proteomes" id="UP000660339">
    <property type="component" value="Unassembled WGS sequence"/>
</dbReference>
<accession>A0A8J3PE00</accession>
<organism evidence="2 3">
    <name type="scientific">Catellatospora methionotrophica</name>
    <dbReference type="NCBI Taxonomy" id="121620"/>
    <lineage>
        <taxon>Bacteria</taxon>
        <taxon>Bacillati</taxon>
        <taxon>Actinomycetota</taxon>
        <taxon>Actinomycetes</taxon>
        <taxon>Micromonosporales</taxon>
        <taxon>Micromonosporaceae</taxon>
        <taxon>Catellatospora</taxon>
    </lineage>
</organism>
<gene>
    <name evidence="2" type="ORF">Cme02nite_15360</name>
</gene>